<dbReference type="Gene3D" id="3.90.550.10">
    <property type="entry name" value="Spore Coat Polysaccharide Biosynthesis Protein SpsA, Chain A"/>
    <property type="match status" value="1"/>
</dbReference>
<dbReference type="OrthoDB" id="8936324at2"/>
<evidence type="ECO:0000256" key="1">
    <source>
        <dbReference type="ARBA" id="ARBA00004776"/>
    </source>
</evidence>
<dbReference type="Pfam" id="PF00535">
    <property type="entry name" value="Glycos_transf_2"/>
    <property type="match status" value="1"/>
</dbReference>
<comment type="similarity">
    <text evidence="2">Belongs to the glycosyltransferase 2 family.</text>
</comment>
<keyword evidence="4 6" id="KW-0808">Transferase</keyword>
<keyword evidence="7" id="KW-1185">Reference proteome</keyword>
<dbReference type="AlphaFoldDB" id="A0A3D9JN67"/>
<dbReference type="InterPro" id="IPR029044">
    <property type="entry name" value="Nucleotide-diphossugar_trans"/>
</dbReference>
<dbReference type="PANTHER" id="PTHR43179">
    <property type="entry name" value="RHAMNOSYLTRANSFERASE WBBL"/>
    <property type="match status" value="1"/>
</dbReference>
<dbReference type="GO" id="GO:0016757">
    <property type="term" value="F:glycosyltransferase activity"/>
    <property type="evidence" value="ECO:0007669"/>
    <property type="project" value="UniProtKB-KW"/>
</dbReference>
<organism evidence="6 7">
    <name type="scientific">Cohnella phaseoli</name>
    <dbReference type="NCBI Taxonomy" id="456490"/>
    <lineage>
        <taxon>Bacteria</taxon>
        <taxon>Bacillati</taxon>
        <taxon>Bacillota</taxon>
        <taxon>Bacilli</taxon>
        <taxon>Bacillales</taxon>
        <taxon>Paenibacillaceae</taxon>
        <taxon>Cohnella</taxon>
    </lineage>
</organism>
<evidence type="ECO:0000313" key="6">
    <source>
        <dbReference type="EMBL" id="RED75551.1"/>
    </source>
</evidence>
<sequence>MLTSIVILTLNNLDQTMRCLHSIRVFTNSPYELIFVDNGSIDGTTAWLAQQPDVKLIANGVNRGFAAACNQGAAAAGGDHILLLNNDTIVSHNWLTVMLQCLHADERVGIVGPKSNFVLPLQKIAVDVSSEGQYHLFSQNFNRHNPAQWQDLAALSGFCMLLRRSTWQRLGGFDEAFGVGGYEDIDLGYRALREGLFLRLAGDVFIYHEGNRSFNANAIDMYGVAATNRRLFIRKWGFNPERLILVHDPAFLPDRYASPHPHHAPQTPELPSGWYGMGEDGCVYRIERGHKRPIHSYDTFCRLNLSFDRVGRCGSALLNSLPTGHPIDAGNFPHGYPDVFIARDPAGGMYSVCHGVRYPIESEATMLAIGLRPEDAIPLGYEQIWSYGDGWPMRGDVWENFELHDYALYRGPNGGLYYSEGQRLRPLVWEETLTRFGWNMDRAVFIAPELFHRSPIGFPIH</sequence>
<dbReference type="PANTHER" id="PTHR43179:SF12">
    <property type="entry name" value="GALACTOFURANOSYLTRANSFERASE GLFT2"/>
    <property type="match status" value="1"/>
</dbReference>
<dbReference type="Proteomes" id="UP000256977">
    <property type="component" value="Unassembled WGS sequence"/>
</dbReference>
<dbReference type="RefSeq" id="WP_116062273.1">
    <property type="nucleotide sequence ID" value="NZ_QRDZ01000015.1"/>
</dbReference>
<comment type="pathway">
    <text evidence="1">Cell wall biogenesis; cell wall polysaccharide biosynthesis.</text>
</comment>
<evidence type="ECO:0000259" key="5">
    <source>
        <dbReference type="Pfam" id="PF00535"/>
    </source>
</evidence>
<comment type="caution">
    <text evidence="6">The sequence shown here is derived from an EMBL/GenBank/DDBJ whole genome shotgun (WGS) entry which is preliminary data.</text>
</comment>
<gene>
    <name evidence="6" type="ORF">DFP98_115167</name>
</gene>
<reference evidence="6 7" key="1">
    <citation type="submission" date="2018-07" db="EMBL/GenBank/DDBJ databases">
        <title>Genomic Encyclopedia of Type Strains, Phase III (KMG-III): the genomes of soil and plant-associated and newly described type strains.</title>
        <authorList>
            <person name="Whitman W."/>
        </authorList>
    </citation>
    <scope>NUCLEOTIDE SEQUENCE [LARGE SCALE GENOMIC DNA]</scope>
    <source>
        <strain evidence="6 7">CECT 7287</strain>
    </source>
</reference>
<protein>
    <submittedName>
        <fullName evidence="6">GT2 family glycosyltransferase</fullName>
    </submittedName>
</protein>
<name>A0A3D9JN67_9BACL</name>
<accession>A0A3D9JN67</accession>
<dbReference type="CDD" id="cd04186">
    <property type="entry name" value="GT_2_like_c"/>
    <property type="match status" value="1"/>
</dbReference>
<evidence type="ECO:0000256" key="3">
    <source>
        <dbReference type="ARBA" id="ARBA00022676"/>
    </source>
</evidence>
<dbReference type="EMBL" id="QRDZ01000015">
    <property type="protein sequence ID" value="RED75551.1"/>
    <property type="molecule type" value="Genomic_DNA"/>
</dbReference>
<evidence type="ECO:0000256" key="4">
    <source>
        <dbReference type="ARBA" id="ARBA00022679"/>
    </source>
</evidence>
<dbReference type="InterPro" id="IPR001173">
    <property type="entry name" value="Glyco_trans_2-like"/>
</dbReference>
<keyword evidence="3" id="KW-0328">Glycosyltransferase</keyword>
<dbReference type="SUPFAM" id="SSF53448">
    <property type="entry name" value="Nucleotide-diphospho-sugar transferases"/>
    <property type="match status" value="1"/>
</dbReference>
<evidence type="ECO:0000256" key="2">
    <source>
        <dbReference type="ARBA" id="ARBA00006739"/>
    </source>
</evidence>
<proteinExistence type="inferred from homology"/>
<evidence type="ECO:0000313" key="7">
    <source>
        <dbReference type="Proteomes" id="UP000256977"/>
    </source>
</evidence>
<feature type="domain" description="Glycosyltransferase 2-like" evidence="5">
    <location>
        <begin position="4"/>
        <end position="165"/>
    </location>
</feature>